<gene>
    <name evidence="2" type="ORF">MEA186_31816</name>
</gene>
<dbReference type="InterPro" id="IPR012338">
    <property type="entry name" value="Beta-lactam/transpept-like"/>
</dbReference>
<evidence type="ECO:0000313" key="2">
    <source>
        <dbReference type="EMBL" id="EHH04201.1"/>
    </source>
</evidence>
<feature type="domain" description="Beta-lactamase-related" evidence="1">
    <location>
        <begin position="5"/>
        <end position="373"/>
    </location>
</feature>
<dbReference type="InterPro" id="IPR001466">
    <property type="entry name" value="Beta-lactam-related"/>
</dbReference>
<dbReference type="eggNOG" id="COG1680">
    <property type="taxonomic scope" value="Bacteria"/>
</dbReference>
<protein>
    <submittedName>
        <fullName evidence="2">Beta-lactamase</fullName>
    </submittedName>
</protein>
<sequence length="390" mass="43068">MQSSIDAVIEGKLKEFSIPGSAVGIVQDGRLVWAKGYGWADVTRKVPMTPKTIMNIGSVSKTITATAVMQLWERGLVDLDTDVSRYLPYQVVNPKHPSVAITARRLLNHRSSIRDGKSYWETYACGDPAAALGDWVEAYLKPGGAYYDANDNFHEWAPGIFEPDHPGRNPYLDPGSSLPPGYCNVAYGLLGHLVECVTGTSFTDYCADHIFTPLGMNSTGWYVRDVDVDRHAVVYGRVTKEMLERGRQSFSSLLPAPGLTIDELTPGGRMPHCFYSYPTYPEGLARTSVEELALFLAAYGYRGGNQLLKESTINMMLSEVHDGRALCWNKRILKNGDVIWGHGGSDPGVRTQMFFREKDRTGAIVYFNGDDIGDSREAVIESLFCNAATL</sequence>
<dbReference type="Proteomes" id="UP000002949">
    <property type="component" value="Unassembled WGS sequence"/>
</dbReference>
<evidence type="ECO:0000313" key="3">
    <source>
        <dbReference type="Proteomes" id="UP000002949"/>
    </source>
</evidence>
<dbReference type="SUPFAM" id="SSF56601">
    <property type="entry name" value="beta-lactamase/transpeptidase-like"/>
    <property type="match status" value="1"/>
</dbReference>
<name>G6YK29_9HYPH</name>
<dbReference type="PANTHER" id="PTHR46825:SF9">
    <property type="entry name" value="BETA-LACTAMASE-RELATED DOMAIN-CONTAINING PROTEIN"/>
    <property type="match status" value="1"/>
</dbReference>
<dbReference type="PATRIC" id="fig|1082933.3.peg.6172"/>
<dbReference type="AlphaFoldDB" id="G6YK29"/>
<dbReference type="PANTHER" id="PTHR46825">
    <property type="entry name" value="D-ALANYL-D-ALANINE-CARBOXYPEPTIDASE/ENDOPEPTIDASE AMPH"/>
    <property type="match status" value="1"/>
</dbReference>
<dbReference type="EMBL" id="AGSN01000228">
    <property type="protein sequence ID" value="EHH04201.1"/>
    <property type="molecule type" value="Genomic_DNA"/>
</dbReference>
<dbReference type="KEGG" id="mamo:A6B35_31810"/>
<dbReference type="RefSeq" id="WP_006206147.1">
    <property type="nucleotide sequence ID" value="NZ_AGSN01000228.1"/>
</dbReference>
<dbReference type="Pfam" id="PF00144">
    <property type="entry name" value="Beta-lactamase"/>
    <property type="match status" value="1"/>
</dbReference>
<dbReference type="Gene3D" id="3.40.710.10">
    <property type="entry name" value="DD-peptidase/beta-lactamase superfamily"/>
    <property type="match status" value="1"/>
</dbReference>
<evidence type="ECO:0000259" key="1">
    <source>
        <dbReference type="Pfam" id="PF00144"/>
    </source>
</evidence>
<organism evidence="2 3">
    <name type="scientific">Mesorhizobium amorphae CCNWGS0123</name>
    <dbReference type="NCBI Taxonomy" id="1082933"/>
    <lineage>
        <taxon>Bacteria</taxon>
        <taxon>Pseudomonadati</taxon>
        <taxon>Pseudomonadota</taxon>
        <taxon>Alphaproteobacteria</taxon>
        <taxon>Hyphomicrobiales</taxon>
        <taxon>Phyllobacteriaceae</taxon>
        <taxon>Mesorhizobium</taxon>
    </lineage>
</organism>
<dbReference type="InterPro" id="IPR050491">
    <property type="entry name" value="AmpC-like"/>
</dbReference>
<dbReference type="OrthoDB" id="9808046at2"/>
<keyword evidence="3" id="KW-1185">Reference proteome</keyword>
<proteinExistence type="predicted"/>
<reference evidence="2 3" key="1">
    <citation type="journal article" date="2012" name="J. Bacteriol.">
        <title>Draft Genome Sequence of Plant Growth-Promoting Rhizobium Mesorhizobium amorphae, Isolated from Zinc-Lead Mine Tailings.</title>
        <authorList>
            <person name="Hao X."/>
            <person name="Lin Y."/>
            <person name="Johnstone L."/>
            <person name="Baltrus D.A."/>
            <person name="Miller S.J."/>
            <person name="Wei G."/>
            <person name="Rensing C."/>
        </authorList>
    </citation>
    <scope>NUCLEOTIDE SEQUENCE [LARGE SCALE GENOMIC DNA]</scope>
    <source>
        <strain evidence="2 3">CCNWGS0123</strain>
    </source>
</reference>
<accession>G6YK29</accession>